<comment type="caution">
    <text evidence="1">The sequence shown here is derived from an EMBL/GenBank/DDBJ whole genome shotgun (WGS) entry which is preliminary data.</text>
</comment>
<accession>A0A952FUX6</accession>
<protein>
    <submittedName>
        <fullName evidence="1">Uncharacterized protein</fullName>
    </submittedName>
</protein>
<name>A0A952FUX6_9PROT</name>
<evidence type="ECO:0000313" key="1">
    <source>
        <dbReference type="EMBL" id="MBW8729074.1"/>
    </source>
</evidence>
<gene>
    <name evidence="1" type="ORF">JF625_28485</name>
</gene>
<evidence type="ECO:0000313" key="2">
    <source>
        <dbReference type="Proteomes" id="UP000700706"/>
    </source>
</evidence>
<reference evidence="1" key="1">
    <citation type="submission" date="2020-06" db="EMBL/GenBank/DDBJ databases">
        <title>Stable isotope informed genome-resolved metagenomics uncovers potential trophic interactions in rhizosphere soil.</title>
        <authorList>
            <person name="Starr E.P."/>
            <person name="Shi S."/>
            <person name="Blazewicz S.J."/>
            <person name="Koch B.J."/>
            <person name="Probst A.J."/>
            <person name="Hungate B.A."/>
            <person name="Pett-Ridge J."/>
            <person name="Firestone M.K."/>
            <person name="Banfield J.F."/>
        </authorList>
    </citation>
    <scope>NUCLEOTIDE SEQUENCE</scope>
    <source>
        <strain evidence="1">YM_69_17</strain>
    </source>
</reference>
<dbReference type="EMBL" id="JAEKLZ010000486">
    <property type="protein sequence ID" value="MBW8729074.1"/>
    <property type="molecule type" value="Genomic_DNA"/>
</dbReference>
<dbReference type="AlphaFoldDB" id="A0A952FUX6"/>
<organism evidence="1 2">
    <name type="scientific">Inquilinus limosus</name>
    <dbReference type="NCBI Taxonomy" id="171674"/>
    <lineage>
        <taxon>Bacteria</taxon>
        <taxon>Pseudomonadati</taxon>
        <taxon>Pseudomonadota</taxon>
        <taxon>Alphaproteobacteria</taxon>
        <taxon>Rhodospirillales</taxon>
        <taxon>Rhodospirillaceae</taxon>
        <taxon>Inquilinus</taxon>
    </lineage>
</organism>
<sequence>MAVVVAAVCAFNWFSATAPLRSTLSDDPRNHGLSIWAYHRLGILPGELVFDVRGLESSNSSADVLRVLLQYAREQKGTSFDHVTLAYRGEARFQIDGRYFSKLGAEYDYQNPLYTLRTMPENIYTPAGLRAYDSWTGGVLGVTARQMEDLNDFTRDWFLRDEGLR</sequence>
<dbReference type="Proteomes" id="UP000700706">
    <property type="component" value="Unassembled WGS sequence"/>
</dbReference>
<proteinExistence type="predicted"/>